<evidence type="ECO:0000259" key="5">
    <source>
        <dbReference type="PROSITE" id="PS50158"/>
    </source>
</evidence>
<feature type="region of interest" description="Disordered" evidence="4">
    <location>
        <begin position="143"/>
        <end position="194"/>
    </location>
</feature>
<dbReference type="SMART" id="SM00343">
    <property type="entry name" value="ZnF_C2HC"/>
    <property type="match status" value="1"/>
</dbReference>
<dbReference type="SUPFAM" id="SSF57756">
    <property type="entry name" value="Retrovirus zinc finger-like domains"/>
    <property type="match status" value="1"/>
</dbReference>
<dbReference type="InterPro" id="IPR043128">
    <property type="entry name" value="Rev_trsase/Diguanyl_cyclase"/>
</dbReference>
<keyword evidence="9" id="KW-1185">Reference proteome</keyword>
<dbReference type="PROSITE" id="PS50878">
    <property type="entry name" value="RT_POL"/>
    <property type="match status" value="1"/>
</dbReference>
<dbReference type="CDD" id="cd09275">
    <property type="entry name" value="RNase_HI_RT_DIRS1"/>
    <property type="match status" value="1"/>
</dbReference>
<evidence type="ECO:0000256" key="1">
    <source>
        <dbReference type="ARBA" id="ARBA00023125"/>
    </source>
</evidence>
<dbReference type="EMBL" id="VSWD01000013">
    <property type="protein sequence ID" value="KAK3084685.1"/>
    <property type="molecule type" value="Genomic_DNA"/>
</dbReference>
<evidence type="ECO:0008006" key="10">
    <source>
        <dbReference type="Google" id="ProtNLM"/>
    </source>
</evidence>
<feature type="domain" description="CCHC-type" evidence="5">
    <location>
        <begin position="196"/>
        <end position="211"/>
    </location>
</feature>
<proteinExistence type="predicted"/>
<name>A0AA88XG39_PINIB</name>
<sequence>MADDEHMENALRTEVHEAVAASQNSIMSEIRSLISTEMHKFGEKQKEIADAQISKIESTMTDSYKFKRRGNEEQYKHNQKVLNKLTETETLIQSEFEPQNLEKAKSTIAEGIDLVKHRQKLVKLADSSELGWKVVLEYESNPLADDSDDEKRMVKAQNRAERKHKADRNKRLNRTHPYSTQGPRTQTDQRTNRPGRCFSCGEKGHWKKDCPAERSNDQTKLSTNFYKAYIAQRSESSSTQVNPTKVDQSQSGVTTTVGRLRSCLSEWKLIDSNDHVLSVIENGYKLPFKTFPESVRLDNNKSARDNPNFVSKEIVSLLEKGSISKVKDQPEVINPLTVAYNRSGKPRLVLDCRHVNPHLFQFKFKYEDSSVARSMFSKGDFVFSFDLKTAYHHVMIHPEDKTFLGFSWQGFYYVFNVLPFGLATAGFIFSKIMREVVKHWRSRNINIIMYLDDGLAGAATYDEAKKVSTELRNDLLKLGFIIAEDKCDWTPSQYIVWLGFEWDTKTGMLRLTKARVDKIIECIKDLFSSLRKSSLNLVKVKQLAGIVGRLISSQAVIGNEVRLRTRYAYECILSRASWTAPVIVTDDAQSELKFWLKNIESLNKIGCSFHVENDIEVCDAKVYCDASGVGYGGYVTSDLCEFPDEEHMYGSWDLSEQKESSTWREIESVNRVLKHSLPIIENKCTEVYTDNKNVETILNVGSRKPHIHKVSMEINNVCREHNIRLKPIWIPRSENSKADKLSRLNDCDDWGVQTWVFDKFDNLWGINLRQNVQQQIEHSGVLPGSELHSLSSKMSEYLLASKSDNTVKSYYNSFKRWRSFITSKGHSALPAMPIHVALYVTHLLNTGATQSVVNSAIYSIKWAHSVNNLTDPTDNGFVSALQNTAKRLPRQPKRRKDPVTSDMLVKLCNLYIDNNDLLIIRDLTMILLCFAGFLRFDEVSSLLCKHVSIFDDYLSLKIVKSKTDQYRDGQEILISKGTTSACPLEMFKRYIKVAGISLDSDFYLFRPVFRSGSVCKLIHKNKKMSYTAARESIISCLKLVSENLNLGLHSMRSGGATAAAASSLVNERCWKRHGRWKSDSSKDGYVVDTLDKRLEVSKSLGL</sequence>
<dbReference type="CDD" id="cd03714">
    <property type="entry name" value="RT_DIRS1"/>
    <property type="match status" value="1"/>
</dbReference>
<feature type="domain" description="Reverse transcriptase" evidence="6">
    <location>
        <begin position="298"/>
        <end position="502"/>
    </location>
</feature>
<dbReference type="InterPro" id="IPR013762">
    <property type="entry name" value="Integrase-like_cat_sf"/>
</dbReference>
<dbReference type="Gene3D" id="4.10.60.10">
    <property type="entry name" value="Zinc finger, CCHC-type"/>
    <property type="match status" value="1"/>
</dbReference>
<evidence type="ECO:0000313" key="9">
    <source>
        <dbReference type="Proteomes" id="UP001186944"/>
    </source>
</evidence>
<dbReference type="AlphaFoldDB" id="A0AA88XG39"/>
<dbReference type="InterPro" id="IPR044068">
    <property type="entry name" value="CB"/>
</dbReference>
<dbReference type="Proteomes" id="UP001186944">
    <property type="component" value="Unassembled WGS sequence"/>
</dbReference>
<dbReference type="InterPro" id="IPR010998">
    <property type="entry name" value="Integrase_recombinase_N"/>
</dbReference>
<dbReference type="SUPFAM" id="SSF56349">
    <property type="entry name" value="DNA breaking-rejoining enzymes"/>
    <property type="match status" value="1"/>
</dbReference>
<keyword evidence="3" id="KW-0479">Metal-binding</keyword>
<feature type="domain" description="Core-binding (CB)" evidence="7">
    <location>
        <begin position="785"/>
        <end position="868"/>
    </location>
</feature>
<dbReference type="GO" id="GO:0015074">
    <property type="term" value="P:DNA integration"/>
    <property type="evidence" value="ECO:0007669"/>
    <property type="project" value="InterPro"/>
</dbReference>
<evidence type="ECO:0000313" key="8">
    <source>
        <dbReference type="EMBL" id="KAK3084685.1"/>
    </source>
</evidence>
<evidence type="ECO:0000256" key="3">
    <source>
        <dbReference type="PROSITE-ProRule" id="PRU00047"/>
    </source>
</evidence>
<dbReference type="Pfam" id="PF00078">
    <property type="entry name" value="RVT_1"/>
    <property type="match status" value="1"/>
</dbReference>
<keyword evidence="3" id="KW-0862">Zinc</keyword>
<dbReference type="InterPro" id="IPR000477">
    <property type="entry name" value="RT_dom"/>
</dbReference>
<gene>
    <name evidence="8" type="ORF">FSP39_017394</name>
</gene>
<organism evidence="8 9">
    <name type="scientific">Pinctada imbricata</name>
    <name type="common">Atlantic pearl-oyster</name>
    <name type="synonym">Pinctada martensii</name>
    <dbReference type="NCBI Taxonomy" id="66713"/>
    <lineage>
        <taxon>Eukaryota</taxon>
        <taxon>Metazoa</taxon>
        <taxon>Spiralia</taxon>
        <taxon>Lophotrochozoa</taxon>
        <taxon>Mollusca</taxon>
        <taxon>Bivalvia</taxon>
        <taxon>Autobranchia</taxon>
        <taxon>Pteriomorphia</taxon>
        <taxon>Pterioida</taxon>
        <taxon>Pterioidea</taxon>
        <taxon>Pteriidae</taxon>
        <taxon>Pinctada</taxon>
    </lineage>
</organism>
<keyword evidence="3" id="KW-0863">Zinc-finger</keyword>
<accession>A0AA88XG39</accession>
<reference evidence="8" key="1">
    <citation type="submission" date="2019-08" db="EMBL/GenBank/DDBJ databases">
        <title>The improved chromosome-level genome for the pearl oyster Pinctada fucata martensii using PacBio sequencing and Hi-C.</title>
        <authorList>
            <person name="Zheng Z."/>
        </authorList>
    </citation>
    <scope>NUCLEOTIDE SEQUENCE</scope>
    <source>
        <strain evidence="8">ZZ-2019</strain>
        <tissue evidence="8">Adductor muscle</tissue>
    </source>
</reference>
<dbReference type="SUPFAM" id="SSF56672">
    <property type="entry name" value="DNA/RNA polymerases"/>
    <property type="match status" value="1"/>
</dbReference>
<keyword evidence="1" id="KW-0238">DNA-binding</keyword>
<keyword evidence="2" id="KW-0233">DNA recombination</keyword>
<dbReference type="Pfam" id="PF00098">
    <property type="entry name" value="zf-CCHC"/>
    <property type="match status" value="1"/>
</dbReference>
<evidence type="ECO:0000256" key="4">
    <source>
        <dbReference type="SAM" id="MobiDB-lite"/>
    </source>
</evidence>
<evidence type="ECO:0000259" key="6">
    <source>
        <dbReference type="PROSITE" id="PS50878"/>
    </source>
</evidence>
<dbReference type="GO" id="GO:0006310">
    <property type="term" value="P:DNA recombination"/>
    <property type="evidence" value="ECO:0007669"/>
    <property type="project" value="UniProtKB-KW"/>
</dbReference>
<evidence type="ECO:0000256" key="2">
    <source>
        <dbReference type="ARBA" id="ARBA00023172"/>
    </source>
</evidence>
<dbReference type="PROSITE" id="PS50158">
    <property type="entry name" value="ZF_CCHC"/>
    <property type="match status" value="1"/>
</dbReference>
<dbReference type="PROSITE" id="PS51900">
    <property type="entry name" value="CB"/>
    <property type="match status" value="1"/>
</dbReference>
<dbReference type="PANTHER" id="PTHR33050">
    <property type="entry name" value="REVERSE TRANSCRIPTASE DOMAIN-CONTAINING PROTEIN"/>
    <property type="match status" value="1"/>
</dbReference>
<feature type="compositionally biased region" description="Polar residues" evidence="4">
    <location>
        <begin position="176"/>
        <end position="189"/>
    </location>
</feature>
<protein>
    <recommendedName>
        <fullName evidence="10">CCHC-type domain-containing protein</fullName>
    </recommendedName>
</protein>
<dbReference type="GO" id="GO:0008270">
    <property type="term" value="F:zinc ion binding"/>
    <property type="evidence" value="ECO:0007669"/>
    <property type="project" value="UniProtKB-KW"/>
</dbReference>
<dbReference type="GO" id="GO:0003677">
    <property type="term" value="F:DNA binding"/>
    <property type="evidence" value="ECO:0007669"/>
    <property type="project" value="UniProtKB-KW"/>
</dbReference>
<dbReference type="Gene3D" id="3.10.10.10">
    <property type="entry name" value="HIV Type 1 Reverse Transcriptase, subunit A, domain 1"/>
    <property type="match status" value="1"/>
</dbReference>
<dbReference type="InterPro" id="IPR011010">
    <property type="entry name" value="DNA_brk_join_enz"/>
</dbReference>
<dbReference type="Gene3D" id="1.10.150.130">
    <property type="match status" value="1"/>
</dbReference>
<dbReference type="PANTHER" id="PTHR33050:SF7">
    <property type="entry name" value="RIBONUCLEASE H"/>
    <property type="match status" value="1"/>
</dbReference>
<dbReference type="SUPFAM" id="SSF47823">
    <property type="entry name" value="lambda integrase-like, N-terminal domain"/>
    <property type="match status" value="1"/>
</dbReference>
<dbReference type="InterPro" id="IPR052055">
    <property type="entry name" value="Hepadnavirus_pol/RT"/>
</dbReference>
<dbReference type="InterPro" id="IPR043502">
    <property type="entry name" value="DNA/RNA_pol_sf"/>
</dbReference>
<dbReference type="InterPro" id="IPR001878">
    <property type="entry name" value="Znf_CCHC"/>
</dbReference>
<comment type="caution">
    <text evidence="8">The sequence shown here is derived from an EMBL/GenBank/DDBJ whole genome shotgun (WGS) entry which is preliminary data.</text>
</comment>
<dbReference type="Gene3D" id="1.10.443.10">
    <property type="entry name" value="Intergrase catalytic core"/>
    <property type="match status" value="1"/>
</dbReference>
<evidence type="ECO:0000259" key="7">
    <source>
        <dbReference type="PROSITE" id="PS51900"/>
    </source>
</evidence>
<dbReference type="Gene3D" id="3.30.70.270">
    <property type="match status" value="1"/>
</dbReference>
<dbReference type="InterPro" id="IPR036875">
    <property type="entry name" value="Znf_CCHC_sf"/>
</dbReference>
<feature type="compositionally biased region" description="Basic residues" evidence="4">
    <location>
        <begin position="161"/>
        <end position="174"/>
    </location>
</feature>